<dbReference type="OrthoDB" id="9988459at2"/>
<evidence type="ECO:0000313" key="3">
    <source>
        <dbReference type="Proteomes" id="UP000254467"/>
    </source>
</evidence>
<organism evidence="2 3">
    <name type="scientific">Corynebacterium pilosum</name>
    <dbReference type="NCBI Taxonomy" id="35756"/>
    <lineage>
        <taxon>Bacteria</taxon>
        <taxon>Bacillati</taxon>
        <taxon>Actinomycetota</taxon>
        <taxon>Actinomycetes</taxon>
        <taxon>Mycobacteriales</taxon>
        <taxon>Corynebacteriaceae</taxon>
        <taxon>Corynebacterium</taxon>
    </lineage>
</organism>
<proteinExistence type="predicted"/>
<keyword evidence="3" id="KW-1185">Reference proteome</keyword>
<evidence type="ECO:0000256" key="1">
    <source>
        <dbReference type="SAM" id="MobiDB-lite"/>
    </source>
</evidence>
<name>A0A376CNJ7_9CORY</name>
<evidence type="ECO:0000313" key="2">
    <source>
        <dbReference type="EMBL" id="STC69679.1"/>
    </source>
</evidence>
<dbReference type="AlphaFoldDB" id="A0A376CNJ7"/>
<sequence>MRPAIKALRKAIAADNTTTRADERTRALESVDKLEALYRHLRRSKQWGYHSSWPSTAERAILDHLEPIADWADALPSAVAEPEAFAKLFNISELVEFAPVDPTKVGDVRIAGFEIWNTRPVSFSTAPGLKNRLAHLLTSDTAGDTIDYGWHLHPVNEKGKKLNFILLFSPWLTGDDVLWQPFGKQKKKHKNPMTDTLKKKHGKNLLRALDDALGGIPDSSDYDAWAENFRTVDESAAFVAYSKGKDRPSKPLSVKKAAKKAGKRGNGEV</sequence>
<feature type="region of interest" description="Disordered" evidence="1">
    <location>
        <begin position="244"/>
        <end position="269"/>
    </location>
</feature>
<reference evidence="2 3" key="1">
    <citation type="submission" date="2018-06" db="EMBL/GenBank/DDBJ databases">
        <authorList>
            <consortium name="Pathogen Informatics"/>
            <person name="Doyle S."/>
        </authorList>
    </citation>
    <scope>NUCLEOTIDE SEQUENCE [LARGE SCALE GENOMIC DNA]</scope>
    <source>
        <strain evidence="2 3">NCTC11862</strain>
    </source>
</reference>
<accession>A0A376CNJ7</accession>
<dbReference type="Proteomes" id="UP000254467">
    <property type="component" value="Unassembled WGS sequence"/>
</dbReference>
<protein>
    <submittedName>
        <fullName evidence="2">Uncharacterized protein</fullName>
    </submittedName>
</protein>
<dbReference type="RefSeq" id="WP_018582522.1">
    <property type="nucleotide sequence ID" value="NZ_UFXQ01000001.1"/>
</dbReference>
<gene>
    <name evidence="2" type="ORF">NCTC11862_01478</name>
</gene>
<dbReference type="EMBL" id="UFXQ01000001">
    <property type="protein sequence ID" value="STC69679.1"/>
    <property type="molecule type" value="Genomic_DNA"/>
</dbReference>